<name>A0A6A4HVD7_9AGAR</name>
<dbReference type="PROSITE" id="PS50135">
    <property type="entry name" value="ZF_ZZ_2"/>
    <property type="match status" value="1"/>
</dbReference>
<accession>A0A6A4HVD7</accession>
<proteinExistence type="predicted"/>
<dbReference type="InterPro" id="IPR002048">
    <property type="entry name" value="EF_hand_dom"/>
</dbReference>
<keyword evidence="9" id="KW-1185">Reference proteome</keyword>
<dbReference type="CDD" id="cd08368">
    <property type="entry name" value="LIM"/>
    <property type="match status" value="1"/>
</dbReference>
<evidence type="ECO:0000256" key="5">
    <source>
        <dbReference type="SAM" id="Coils"/>
    </source>
</evidence>
<organism evidence="8 9">
    <name type="scientific">Gymnopus androsaceus JB14</name>
    <dbReference type="NCBI Taxonomy" id="1447944"/>
    <lineage>
        <taxon>Eukaryota</taxon>
        <taxon>Fungi</taxon>
        <taxon>Dikarya</taxon>
        <taxon>Basidiomycota</taxon>
        <taxon>Agaricomycotina</taxon>
        <taxon>Agaricomycetes</taxon>
        <taxon>Agaricomycetidae</taxon>
        <taxon>Agaricales</taxon>
        <taxon>Marasmiineae</taxon>
        <taxon>Omphalotaceae</taxon>
        <taxon>Gymnopus</taxon>
    </lineage>
</organism>
<dbReference type="Pfam" id="PF00569">
    <property type="entry name" value="ZZ"/>
    <property type="match status" value="1"/>
</dbReference>
<reference evidence="8" key="1">
    <citation type="journal article" date="2019" name="Environ. Microbiol.">
        <title>Fungal ecological strategies reflected in gene transcription - a case study of two litter decomposers.</title>
        <authorList>
            <person name="Barbi F."/>
            <person name="Kohler A."/>
            <person name="Barry K."/>
            <person name="Baskaran P."/>
            <person name="Daum C."/>
            <person name="Fauchery L."/>
            <person name="Ihrmark K."/>
            <person name="Kuo A."/>
            <person name="LaButti K."/>
            <person name="Lipzen A."/>
            <person name="Morin E."/>
            <person name="Grigoriev I.V."/>
            <person name="Henrissat B."/>
            <person name="Lindahl B."/>
            <person name="Martin F."/>
        </authorList>
    </citation>
    <scope>NUCLEOTIDE SEQUENCE</scope>
    <source>
        <strain evidence="8">JB14</strain>
    </source>
</reference>
<evidence type="ECO:0000256" key="2">
    <source>
        <dbReference type="ARBA" id="ARBA00022771"/>
    </source>
</evidence>
<dbReference type="InterPro" id="IPR000433">
    <property type="entry name" value="Znf_ZZ"/>
</dbReference>
<evidence type="ECO:0000256" key="4">
    <source>
        <dbReference type="PROSITE-ProRule" id="PRU00228"/>
    </source>
</evidence>
<sequence>MDGVEAIVKAQPFPFVQVAVLLVRGIVKLETQRRENSRKARALIFQMADMLGALLQLHNVQDPELKDERGQSIQGRIQVLMKDIEADIRECGALIDAYHKHSLTSKFFFSDSYMSQFKDCGETLVNRKGDIVFALTIHTTVTVDKVRGYVKANNELLQQLITVVEHKTKQQEDLEKMISENGGRQKVLDSDELLLKMSKEIQANLVMEEPNQSTLQTKSTPRNSAALLNSRETYELRLSLDIILQENAVHYSRKLDAQVKAITDEIKLSIQLSTMQILRHFNAGPHERVHNPDIRELWRQMNWRYSVRCRDFVKALQEFYFDRFSTYIHHDESNFTTSTDDPDGSFDGQLIAVERIEDDEWCLQYLAAKYERQILEVFDSDNSGFIRISEVNDFTKTLPEGWTMLQALSYCAQGWSIETAIYSRKILALLHEMRHGCEAVFVDNLRMMQWFMQSSWYRTISWLLLGAGEKHTVIRVFNPLDELIAKNMAGTQERIRESLQQFIYTIDEQTSIGLITGPGRFEQTLLPLVYLFLRHQHAFIKYARDHVYPNTPTETKTLYDLEFLDGYISLNTIEDAITARIETLKASFLHHGQDPESRISTFAGGLYTYCSKTEMPQGVEFESIDWRLPPDISQPDPDDPFIPTRAEWPLVADVETLNPNPAPSSIPDSIVDVLDTFYCLTIAEVRTLERDWFWGHKHGSDFISEAEKEELAVLREQIPPEVQDNCLTRAKSAIRQSKEHLGTYCDSCDVYPIPGVRHNCMFCTAFDLCSSCDATLPPAFNTPGGDAHKPWHPTLLMFRPTAQFEHILFRPFKEIYDSESESFFKITPDTTVPNEHCFACTHCGRSLTGTRYLYLLKPWESKSKYMCSDCYTALHVKYDINSLPKEYHHILRFTLPPPDDKHDGEPTEADDGKAALAEASAVKRLEAMQDRLSALEDKFSDIERKLDRLIDMLS</sequence>
<dbReference type="SUPFAM" id="SSF57850">
    <property type="entry name" value="RING/U-box"/>
    <property type="match status" value="1"/>
</dbReference>
<dbReference type="InterPro" id="IPR043145">
    <property type="entry name" value="Znf_ZZ_sf"/>
</dbReference>
<feature type="domain" description="ZZ-type" evidence="6">
    <location>
        <begin position="740"/>
        <end position="802"/>
    </location>
</feature>
<dbReference type="Proteomes" id="UP000799118">
    <property type="component" value="Unassembled WGS sequence"/>
</dbReference>
<evidence type="ECO:0008006" key="10">
    <source>
        <dbReference type="Google" id="ProtNLM"/>
    </source>
</evidence>
<evidence type="ECO:0000313" key="9">
    <source>
        <dbReference type="Proteomes" id="UP000799118"/>
    </source>
</evidence>
<evidence type="ECO:0000313" key="8">
    <source>
        <dbReference type="EMBL" id="KAE9402429.1"/>
    </source>
</evidence>
<dbReference type="Gene3D" id="3.30.60.90">
    <property type="match status" value="1"/>
</dbReference>
<feature type="coiled-coil region" evidence="5">
    <location>
        <begin position="918"/>
        <end position="952"/>
    </location>
</feature>
<evidence type="ECO:0000256" key="3">
    <source>
        <dbReference type="ARBA" id="ARBA00022833"/>
    </source>
</evidence>
<feature type="domain" description="EF-hand" evidence="7">
    <location>
        <begin position="366"/>
        <end position="401"/>
    </location>
</feature>
<dbReference type="OrthoDB" id="2122982at2759"/>
<dbReference type="GO" id="GO:0005509">
    <property type="term" value="F:calcium ion binding"/>
    <property type="evidence" value="ECO:0007669"/>
    <property type="project" value="InterPro"/>
</dbReference>
<evidence type="ECO:0000256" key="1">
    <source>
        <dbReference type="ARBA" id="ARBA00022723"/>
    </source>
</evidence>
<keyword evidence="5" id="KW-0175">Coiled coil</keyword>
<keyword evidence="2 4" id="KW-0863">Zinc-finger</keyword>
<dbReference type="AlphaFoldDB" id="A0A6A4HVD7"/>
<evidence type="ECO:0000259" key="6">
    <source>
        <dbReference type="PROSITE" id="PS50135"/>
    </source>
</evidence>
<keyword evidence="3" id="KW-0862">Zinc</keyword>
<dbReference type="EMBL" id="ML769435">
    <property type="protein sequence ID" value="KAE9402429.1"/>
    <property type="molecule type" value="Genomic_DNA"/>
</dbReference>
<protein>
    <recommendedName>
        <fullName evidence="10">ZZ-type domain-containing protein</fullName>
    </recommendedName>
</protein>
<evidence type="ECO:0000259" key="7">
    <source>
        <dbReference type="PROSITE" id="PS50222"/>
    </source>
</evidence>
<gene>
    <name evidence="8" type="ORF">BT96DRAFT_855748</name>
</gene>
<dbReference type="PROSITE" id="PS50222">
    <property type="entry name" value="EF_HAND_2"/>
    <property type="match status" value="1"/>
</dbReference>
<dbReference type="GO" id="GO:0008270">
    <property type="term" value="F:zinc ion binding"/>
    <property type="evidence" value="ECO:0007669"/>
    <property type="project" value="UniProtKB-KW"/>
</dbReference>
<keyword evidence="1" id="KW-0479">Metal-binding</keyword>